<evidence type="ECO:0000313" key="8">
    <source>
        <dbReference type="EMBL" id="GAA3698500.1"/>
    </source>
</evidence>
<dbReference type="InterPro" id="IPR050109">
    <property type="entry name" value="HTH-type_TetR-like_transc_reg"/>
</dbReference>
<dbReference type="Pfam" id="PF00440">
    <property type="entry name" value="TetR_N"/>
    <property type="match status" value="1"/>
</dbReference>
<dbReference type="SUPFAM" id="SSF46689">
    <property type="entry name" value="Homeodomain-like"/>
    <property type="match status" value="1"/>
</dbReference>
<sequence>MLRLAGRDGLDRATLRDVAAEAGSSLGSVQHYFRSKDEMLRYVVRHLGERVTERILHGMCEVRGTSPVRSFLMSMATEMLPLDDRRRAERRAGRAFATRAVDVPELIEELRQGDRWLHERVTELIEQGQRDGELRPELDPVHDATALLAMIDGLGGDLLLGVRDPGDALAAIRYHLDRLGPPQQPPRGGRVPPGGRKS</sequence>
<evidence type="ECO:0000256" key="3">
    <source>
        <dbReference type="ARBA" id="ARBA00023125"/>
    </source>
</evidence>
<dbReference type="EMBL" id="BAAAZP010000152">
    <property type="protein sequence ID" value="GAA3698500.1"/>
    <property type="molecule type" value="Genomic_DNA"/>
</dbReference>
<evidence type="ECO:0000256" key="6">
    <source>
        <dbReference type="SAM" id="MobiDB-lite"/>
    </source>
</evidence>
<dbReference type="Gene3D" id="1.10.357.10">
    <property type="entry name" value="Tetracycline Repressor, domain 2"/>
    <property type="match status" value="1"/>
</dbReference>
<evidence type="ECO:0000256" key="5">
    <source>
        <dbReference type="PROSITE-ProRule" id="PRU00335"/>
    </source>
</evidence>
<dbReference type="InterPro" id="IPR036271">
    <property type="entry name" value="Tet_transcr_reg_TetR-rel_C_sf"/>
</dbReference>
<dbReference type="InterPro" id="IPR001647">
    <property type="entry name" value="HTH_TetR"/>
</dbReference>
<keyword evidence="4" id="KW-0804">Transcription</keyword>
<dbReference type="PANTHER" id="PTHR30055">
    <property type="entry name" value="HTH-TYPE TRANSCRIPTIONAL REGULATOR RUTR"/>
    <property type="match status" value="1"/>
</dbReference>
<evidence type="ECO:0000259" key="7">
    <source>
        <dbReference type="PROSITE" id="PS50977"/>
    </source>
</evidence>
<accession>A0ABP7D350</accession>
<gene>
    <name evidence="8" type="ORF">GCM10022224_075650</name>
</gene>
<evidence type="ECO:0000256" key="2">
    <source>
        <dbReference type="ARBA" id="ARBA00023015"/>
    </source>
</evidence>
<reference evidence="9" key="1">
    <citation type="journal article" date="2019" name="Int. J. Syst. Evol. Microbiol.">
        <title>The Global Catalogue of Microorganisms (GCM) 10K type strain sequencing project: providing services to taxonomists for standard genome sequencing and annotation.</title>
        <authorList>
            <consortium name="The Broad Institute Genomics Platform"/>
            <consortium name="The Broad Institute Genome Sequencing Center for Infectious Disease"/>
            <person name="Wu L."/>
            <person name="Ma J."/>
        </authorList>
    </citation>
    <scope>NUCLEOTIDE SEQUENCE [LARGE SCALE GENOMIC DNA]</scope>
    <source>
        <strain evidence="9">JCM 16904</strain>
    </source>
</reference>
<feature type="compositionally biased region" description="Low complexity" evidence="6">
    <location>
        <begin position="186"/>
        <end position="198"/>
    </location>
</feature>
<feature type="region of interest" description="Disordered" evidence="6">
    <location>
        <begin position="176"/>
        <end position="198"/>
    </location>
</feature>
<evidence type="ECO:0000256" key="4">
    <source>
        <dbReference type="ARBA" id="ARBA00023163"/>
    </source>
</evidence>
<dbReference type="PROSITE" id="PS50977">
    <property type="entry name" value="HTH_TETR_2"/>
    <property type="match status" value="1"/>
</dbReference>
<organism evidence="8 9">
    <name type="scientific">Nonomuraea antimicrobica</name>
    <dbReference type="NCBI Taxonomy" id="561173"/>
    <lineage>
        <taxon>Bacteria</taxon>
        <taxon>Bacillati</taxon>
        <taxon>Actinomycetota</taxon>
        <taxon>Actinomycetes</taxon>
        <taxon>Streptosporangiales</taxon>
        <taxon>Streptosporangiaceae</taxon>
        <taxon>Nonomuraea</taxon>
    </lineage>
</organism>
<evidence type="ECO:0000313" key="9">
    <source>
        <dbReference type="Proteomes" id="UP001500902"/>
    </source>
</evidence>
<dbReference type="Proteomes" id="UP001500902">
    <property type="component" value="Unassembled WGS sequence"/>
</dbReference>
<dbReference type="RefSeq" id="WP_344889357.1">
    <property type="nucleotide sequence ID" value="NZ_BAAAZP010000152.1"/>
</dbReference>
<feature type="DNA-binding region" description="H-T-H motif" evidence="5">
    <location>
        <begin position="14"/>
        <end position="33"/>
    </location>
</feature>
<dbReference type="InterPro" id="IPR039538">
    <property type="entry name" value="BetI_C"/>
</dbReference>
<proteinExistence type="predicted"/>
<keyword evidence="9" id="KW-1185">Reference proteome</keyword>
<keyword evidence="3 5" id="KW-0238">DNA-binding</keyword>
<name>A0ABP7D350_9ACTN</name>
<comment type="caution">
    <text evidence="8">The sequence shown here is derived from an EMBL/GenBank/DDBJ whole genome shotgun (WGS) entry which is preliminary data.</text>
</comment>
<dbReference type="InterPro" id="IPR009057">
    <property type="entry name" value="Homeodomain-like_sf"/>
</dbReference>
<dbReference type="PANTHER" id="PTHR30055:SF234">
    <property type="entry name" value="HTH-TYPE TRANSCRIPTIONAL REGULATOR BETI"/>
    <property type="match status" value="1"/>
</dbReference>
<keyword evidence="1" id="KW-0678">Repressor</keyword>
<keyword evidence="2" id="KW-0805">Transcription regulation</keyword>
<dbReference type="SUPFAM" id="SSF48498">
    <property type="entry name" value="Tetracyclin repressor-like, C-terminal domain"/>
    <property type="match status" value="1"/>
</dbReference>
<protein>
    <submittedName>
        <fullName evidence="8">TetR/AcrR family transcriptional regulator</fullName>
    </submittedName>
</protein>
<feature type="domain" description="HTH tetR-type" evidence="7">
    <location>
        <begin position="1"/>
        <end position="51"/>
    </location>
</feature>
<evidence type="ECO:0000256" key="1">
    <source>
        <dbReference type="ARBA" id="ARBA00022491"/>
    </source>
</evidence>
<dbReference type="Pfam" id="PF13977">
    <property type="entry name" value="TetR_C_6"/>
    <property type="match status" value="1"/>
</dbReference>